<comment type="similarity">
    <text evidence="1">Belongs to the type-I restriction system S methylase family.</text>
</comment>
<dbReference type="Gene3D" id="3.90.220.20">
    <property type="entry name" value="DNA methylase specificity domains"/>
    <property type="match status" value="2"/>
</dbReference>
<feature type="domain" description="Type I restriction modification DNA specificity" evidence="5">
    <location>
        <begin position="224"/>
        <end position="371"/>
    </location>
</feature>
<dbReference type="REBASE" id="253890">
    <property type="entry name" value="S.MprAceLIV"/>
</dbReference>
<accession>A0A2Z4PP38</accession>
<dbReference type="OrthoDB" id="398435at2"/>
<dbReference type="InterPro" id="IPR000055">
    <property type="entry name" value="Restrct_endonuc_typeI_TRD"/>
</dbReference>
<dbReference type="AlphaFoldDB" id="A0A2Z4PP38"/>
<keyword evidence="4" id="KW-0175">Coiled coil</keyword>
<keyword evidence="2" id="KW-0680">Restriction system</keyword>
<reference evidence="6 7" key="1">
    <citation type="submission" date="2016-06" db="EMBL/GenBank/DDBJ databases">
        <title>The sequenced genome of the ice-adhering bacterium Marinomonas primoryensis, from Antarctica.</title>
        <authorList>
            <person name="Graham L."/>
            <person name="Vance T.D.R."/>
            <person name="Davies P.L."/>
        </authorList>
    </citation>
    <scope>NUCLEOTIDE SEQUENCE [LARGE SCALE GENOMIC DNA]</scope>
    <source>
        <strain evidence="6 7">AceL</strain>
    </source>
</reference>
<evidence type="ECO:0000313" key="6">
    <source>
        <dbReference type="EMBL" id="AWX99204.1"/>
    </source>
</evidence>
<evidence type="ECO:0000313" key="7">
    <source>
        <dbReference type="Proteomes" id="UP000249898"/>
    </source>
</evidence>
<evidence type="ECO:0000256" key="3">
    <source>
        <dbReference type="ARBA" id="ARBA00023125"/>
    </source>
</evidence>
<dbReference type="InterPro" id="IPR044946">
    <property type="entry name" value="Restrct_endonuc_typeI_TRD_sf"/>
</dbReference>
<evidence type="ECO:0000256" key="2">
    <source>
        <dbReference type="ARBA" id="ARBA00022747"/>
    </source>
</evidence>
<dbReference type="InterPro" id="IPR052021">
    <property type="entry name" value="Type-I_RS_S_subunit"/>
</dbReference>
<dbReference type="Proteomes" id="UP000249898">
    <property type="component" value="Chromosome"/>
</dbReference>
<dbReference type="RefSeq" id="WP_112135780.1">
    <property type="nucleotide sequence ID" value="NZ_CP016181.1"/>
</dbReference>
<sequence length="415" mass="46007">MNSDCKEYKLIDVVDLKSGTTVKKGLELKFGDVAYIKVSGMNLEGNEKRITTSNEYLNHEDINIRNIFPIGTTIFPKRGGAIATNKKRLTEIPLCVDLNTMGAIPKSGLVIPLYVYFYFQSFDLLSISNGTTIPQINNYSFDKLKIFVPPIPEQKRIVSILDTVFADLEQTRAKTEQNLKNARELFDSYLQQVFSQKGEGWVENTLGEITGGVSTGPFGSLLHKSDYIDNGIPLVNPAHIVGQKIVPDSRKTITEETALRLSAYKMKAGDIVIGRRGDMGRCALITQAEDGYLCGTGSFIIKSSDRFDGGFLVRFLRSASCVARLENIAGGAVMPNLSNSSLSNFRIYMPSKTKQIEITSLINNISIEIEKIIDIYNKKLNAIDELKKSILQKTFSGELTKTVEHSRSHAPRGNA</sequence>
<evidence type="ECO:0000256" key="4">
    <source>
        <dbReference type="SAM" id="Coils"/>
    </source>
</evidence>
<dbReference type="Pfam" id="PF01420">
    <property type="entry name" value="Methylase_S"/>
    <property type="match status" value="2"/>
</dbReference>
<keyword evidence="3" id="KW-0238">DNA-binding</keyword>
<dbReference type="GO" id="GO:0003677">
    <property type="term" value="F:DNA binding"/>
    <property type="evidence" value="ECO:0007669"/>
    <property type="project" value="UniProtKB-KW"/>
</dbReference>
<dbReference type="GO" id="GO:0009307">
    <property type="term" value="P:DNA restriction-modification system"/>
    <property type="evidence" value="ECO:0007669"/>
    <property type="project" value="UniProtKB-KW"/>
</dbReference>
<protein>
    <recommendedName>
        <fullName evidence="5">Type I restriction modification DNA specificity domain-containing protein</fullName>
    </recommendedName>
</protein>
<gene>
    <name evidence="6" type="ORF">A8139_03695</name>
</gene>
<name>A0A2Z4PP38_9GAMM</name>
<proteinExistence type="inferred from homology"/>
<feature type="coiled-coil region" evidence="4">
    <location>
        <begin position="165"/>
        <end position="192"/>
    </location>
</feature>
<dbReference type="EMBL" id="CP016181">
    <property type="protein sequence ID" value="AWX99204.1"/>
    <property type="molecule type" value="Genomic_DNA"/>
</dbReference>
<feature type="domain" description="Type I restriction modification DNA specificity" evidence="5">
    <location>
        <begin position="2"/>
        <end position="172"/>
    </location>
</feature>
<dbReference type="PANTHER" id="PTHR30408">
    <property type="entry name" value="TYPE-1 RESTRICTION ENZYME ECOKI SPECIFICITY PROTEIN"/>
    <property type="match status" value="1"/>
</dbReference>
<evidence type="ECO:0000259" key="5">
    <source>
        <dbReference type="Pfam" id="PF01420"/>
    </source>
</evidence>
<organism evidence="6 7">
    <name type="scientific">Marinomonas primoryensis</name>
    <dbReference type="NCBI Taxonomy" id="178399"/>
    <lineage>
        <taxon>Bacteria</taxon>
        <taxon>Pseudomonadati</taxon>
        <taxon>Pseudomonadota</taxon>
        <taxon>Gammaproteobacteria</taxon>
        <taxon>Oceanospirillales</taxon>
        <taxon>Oceanospirillaceae</taxon>
        <taxon>Marinomonas</taxon>
    </lineage>
</organism>
<dbReference type="PANTHER" id="PTHR30408:SF12">
    <property type="entry name" value="TYPE I RESTRICTION ENZYME MJAVIII SPECIFICITY SUBUNIT"/>
    <property type="match status" value="1"/>
</dbReference>
<evidence type="ECO:0000256" key="1">
    <source>
        <dbReference type="ARBA" id="ARBA00010923"/>
    </source>
</evidence>
<dbReference type="SUPFAM" id="SSF116734">
    <property type="entry name" value="DNA methylase specificity domain"/>
    <property type="match status" value="2"/>
</dbReference>